<dbReference type="PANTHER" id="PTHR12526:SF510">
    <property type="entry name" value="D-INOSITOL 3-PHOSPHATE GLYCOSYLTRANSFERASE"/>
    <property type="match status" value="1"/>
</dbReference>
<evidence type="ECO:0000313" key="4">
    <source>
        <dbReference type="EMBL" id="MTG89651.1"/>
    </source>
</evidence>
<dbReference type="Proteomes" id="UP000440668">
    <property type="component" value="Unassembled WGS sequence"/>
</dbReference>
<evidence type="ECO:0000313" key="5">
    <source>
        <dbReference type="Proteomes" id="UP000440668"/>
    </source>
</evidence>
<dbReference type="EMBL" id="WMKA01000027">
    <property type="protein sequence ID" value="MTG89651.1"/>
    <property type="molecule type" value="Genomic_DNA"/>
</dbReference>
<dbReference type="GO" id="GO:0016757">
    <property type="term" value="F:glycosyltransferase activity"/>
    <property type="evidence" value="ECO:0007669"/>
    <property type="project" value="UniProtKB-KW"/>
</dbReference>
<name>A0A6N7ZJI8_9MICO</name>
<dbReference type="Gene3D" id="3.40.50.2000">
    <property type="entry name" value="Glycogen Phosphorylase B"/>
    <property type="match status" value="2"/>
</dbReference>
<protein>
    <submittedName>
        <fullName evidence="4">Glycosyltransferase</fullName>
    </submittedName>
</protein>
<dbReference type="SUPFAM" id="SSF53756">
    <property type="entry name" value="UDP-Glycosyltransferase/glycogen phosphorylase"/>
    <property type="match status" value="1"/>
</dbReference>
<comment type="caution">
    <text evidence="4">The sequence shown here is derived from an EMBL/GenBank/DDBJ whole genome shotgun (WGS) entry which is preliminary data.</text>
</comment>
<evidence type="ECO:0000256" key="2">
    <source>
        <dbReference type="ARBA" id="ARBA00022679"/>
    </source>
</evidence>
<sequence>MTLTPHAAPRRLVVVVRADPVICGHSGEARNLAEAALRQGFTEVRIVTWPVERLATAGLPLKPLDSVLPYSPGIEVERPEPVGDDKVPDGRYLAGLTGRLVELFTDGVPTVCLSLYLSPHTTAVTDAVRVARSTGLPVEVATVAEAVGSDVTNVVRSCVAEGRFGAAAHVLAGYLANDLCVAVSRYTRDLLVACARQVDDRHGTFFAEQCAERVQVSYPAIDTSAYTDLDPAVTHDVLARRGLDDRPYVLFLSRLAAAKGVDDLVDGFARSSAASGARLVVAGRGPAEAQLRARAAASTAANRVVFLDDVDDATKPHLMAGSAAFVLPSKPRPEFVETFGIALAEAMLAGGGPVVTTDTGGIGEAVGPHATIVPPRSPAAIARALDDVLALDDDARRSRAAAARAYALQFDRTAVLDAMLARLATAPTAPRWVSDLRPVRA</sequence>
<gene>
    <name evidence="4" type="ORF">GJV82_11950</name>
</gene>
<dbReference type="InterPro" id="IPR001296">
    <property type="entry name" value="Glyco_trans_1"/>
</dbReference>
<feature type="domain" description="Glycosyl transferase family 1" evidence="3">
    <location>
        <begin position="244"/>
        <end position="402"/>
    </location>
</feature>
<keyword evidence="2 4" id="KW-0808">Transferase</keyword>
<dbReference type="RefSeq" id="WP_155099394.1">
    <property type="nucleotide sequence ID" value="NZ_WMKA01000027.1"/>
</dbReference>
<dbReference type="PANTHER" id="PTHR12526">
    <property type="entry name" value="GLYCOSYLTRANSFERASE"/>
    <property type="match status" value="1"/>
</dbReference>
<accession>A0A6N7ZJI8</accession>
<dbReference type="AlphaFoldDB" id="A0A6N7ZJI8"/>
<proteinExistence type="predicted"/>
<reference evidence="4 5" key="1">
    <citation type="submission" date="2019-11" db="EMBL/GenBank/DDBJ databases">
        <title>Cellulosimicrobium composti sp. nov. isolated from a compost.</title>
        <authorList>
            <person name="Yang Y."/>
        </authorList>
    </citation>
    <scope>NUCLEOTIDE SEQUENCE [LARGE SCALE GENOMIC DNA]</scope>
    <source>
        <strain evidence="4 5">BIT-GX5</strain>
    </source>
</reference>
<dbReference type="Pfam" id="PF00534">
    <property type="entry name" value="Glycos_transf_1"/>
    <property type="match status" value="1"/>
</dbReference>
<evidence type="ECO:0000259" key="3">
    <source>
        <dbReference type="Pfam" id="PF00534"/>
    </source>
</evidence>
<keyword evidence="1" id="KW-0328">Glycosyltransferase</keyword>
<evidence type="ECO:0000256" key="1">
    <source>
        <dbReference type="ARBA" id="ARBA00022676"/>
    </source>
</evidence>
<organism evidence="4 5">
    <name type="scientific">Cellulosimicrobium composti</name>
    <dbReference type="NCBI Taxonomy" id="2672572"/>
    <lineage>
        <taxon>Bacteria</taxon>
        <taxon>Bacillati</taxon>
        <taxon>Actinomycetota</taxon>
        <taxon>Actinomycetes</taxon>
        <taxon>Micrococcales</taxon>
        <taxon>Promicromonosporaceae</taxon>
        <taxon>Cellulosimicrobium</taxon>
    </lineage>
</organism>